<dbReference type="InterPro" id="IPR052960">
    <property type="entry name" value="GlcN6P_deaminase-like"/>
</dbReference>
<dbReference type="Gene3D" id="3.40.50.1360">
    <property type="match status" value="1"/>
</dbReference>
<dbReference type="GO" id="GO:0006044">
    <property type="term" value="P:N-acetylglucosamine metabolic process"/>
    <property type="evidence" value="ECO:0007669"/>
    <property type="project" value="InterPro"/>
</dbReference>
<evidence type="ECO:0000313" key="2">
    <source>
        <dbReference type="EMBL" id="CAE6932398.1"/>
    </source>
</evidence>
<keyword evidence="1" id="KW-0175">Coiled coil</keyword>
<sequence>MSSDSCNSALFPLAPLERWIQFTQTEIIGIRGDLEQTKSSMQAAQTIQIQQITSLQAQLDDLKRANQETRDRLHLFRAEVSDCMSALQFRVDNLERSNRTFLDDVALLGQRLNEIIALTKNLCEELHQNFPNSTSLSDLDAIRIKEASLLQRLSWHMMEWAQQNPEGVCSLPTGKTPEYFIKWVQRILQNWGSDPIQKEVKKYGLQPEKPNLGKLTFVQIDEFYPISPEQHNSFYHYVSEYYIKGFGLDPQRALLMDCSKIGLDLREPGYGPTGEPRDYVKQALSMADVWPTGEVDLSLRTRDPTTRQELLQQRVLRQVDQWCSEYEAKIRALGGIGFFMGGIGPDGHVAFNCQGCDHFATTRLDQLNYASQAAAAGDLGGIETVRRRKVITIGLGTITYNPSCVALICAAGEAKAQVVRNAVQEPAHVNFPATALHQLPSAAFFVTTGAAKLLDRRQLQLVERMPSISPSVIERVLVSLSGLRRKKLLDLSEEDLEACPLARCAVRRAGRPLATLAEEVRQSLISKIEQGCRVRENTKFLHTEPHHDDIMLGYLPAVMRNTRVASNRHHFVCATSGFNSVSNTHMLKMLARVESFLSTPTFERLAKEGYFGPSSLDFRRRDVWKFLDGIAAADDELRDEGAARRLVYNLSVIFGDSAGTGDASKLMERVATLKSYFSKQYAGQKDVKEVQILKGACREFEAECVWGYIGWQLPHISHLRLGFYTADIFAPEPTQQRDVLPILKLLREVEPDVVSVALDPEASGPDTHYKVLQAATAGLQQYAEETGRQDITVWGYRNVWFRFEPHEVFSSLIHIQLCSSQCKVALKASILDDDDDEDGDSPRNEWSAAVSTQRCFPCLRSRPSISVRVCFPKLHTGVPPDVDTVAAIAEPHAEAEEASEEQEEGMVVVSGILEAAKGRVYSTRERRPV</sequence>
<comment type="caution">
    <text evidence="2">The sequence shown here is derived from an EMBL/GenBank/DDBJ whole genome shotgun (WGS) entry which is preliminary data.</text>
</comment>
<dbReference type="PANTHER" id="PTHR42892">
    <property type="entry name" value="GLUCOSAMINE-6-PHOSPHATE DEAMINASE-LIKE PROTEIN BT_0258-RELATED"/>
    <property type="match status" value="1"/>
</dbReference>
<feature type="coiled-coil region" evidence="1">
    <location>
        <begin position="52"/>
        <end position="79"/>
    </location>
</feature>
<name>A0A812GRI4_9DINO</name>
<protein>
    <submittedName>
        <fullName evidence="2">NagB protein</fullName>
    </submittedName>
</protein>
<dbReference type="OrthoDB" id="7663298at2759"/>
<dbReference type="SUPFAM" id="SSF100950">
    <property type="entry name" value="NagB/RpiA/CoA transferase-like"/>
    <property type="match status" value="1"/>
</dbReference>
<evidence type="ECO:0000313" key="3">
    <source>
        <dbReference type="Proteomes" id="UP000604046"/>
    </source>
</evidence>
<keyword evidence="3" id="KW-1185">Reference proteome</keyword>
<dbReference type="InterPro" id="IPR018321">
    <property type="entry name" value="Glucosamine6P_isomerase_CS"/>
</dbReference>
<accession>A0A812GRI4</accession>
<dbReference type="GO" id="GO:0004342">
    <property type="term" value="F:glucosamine-6-phosphate deaminase activity"/>
    <property type="evidence" value="ECO:0007669"/>
    <property type="project" value="InterPro"/>
</dbReference>
<dbReference type="Proteomes" id="UP000604046">
    <property type="component" value="Unassembled WGS sequence"/>
</dbReference>
<organism evidence="2 3">
    <name type="scientific">Symbiodinium natans</name>
    <dbReference type="NCBI Taxonomy" id="878477"/>
    <lineage>
        <taxon>Eukaryota</taxon>
        <taxon>Sar</taxon>
        <taxon>Alveolata</taxon>
        <taxon>Dinophyceae</taxon>
        <taxon>Suessiales</taxon>
        <taxon>Symbiodiniaceae</taxon>
        <taxon>Symbiodinium</taxon>
    </lineage>
</organism>
<dbReference type="AlphaFoldDB" id="A0A812GRI4"/>
<evidence type="ECO:0000256" key="1">
    <source>
        <dbReference type="SAM" id="Coils"/>
    </source>
</evidence>
<reference evidence="2" key="1">
    <citation type="submission" date="2021-02" db="EMBL/GenBank/DDBJ databases">
        <authorList>
            <person name="Dougan E. K."/>
            <person name="Rhodes N."/>
            <person name="Thang M."/>
            <person name="Chan C."/>
        </authorList>
    </citation>
    <scope>NUCLEOTIDE SEQUENCE</scope>
</reference>
<proteinExistence type="predicted"/>
<dbReference type="EMBL" id="CAJNDS010000047">
    <property type="protein sequence ID" value="CAE6932398.1"/>
    <property type="molecule type" value="Genomic_DNA"/>
</dbReference>
<dbReference type="PANTHER" id="PTHR42892:SF1">
    <property type="entry name" value="GLUCOSAMINE-6-PHOSPHATE ISOMERASE"/>
    <property type="match status" value="1"/>
</dbReference>
<dbReference type="PROSITE" id="PS01161">
    <property type="entry name" value="GLC_GALNAC_ISOMERASE"/>
    <property type="match status" value="1"/>
</dbReference>
<dbReference type="InterPro" id="IPR037171">
    <property type="entry name" value="NagB/RpiA_transferase-like"/>
</dbReference>
<gene>
    <name evidence="2" type="primary">nagB</name>
    <name evidence="2" type="ORF">SNAT2548_LOCUS891</name>
</gene>